<comment type="caution">
    <text evidence="4">The sequence shown here is derived from an EMBL/GenBank/DDBJ whole genome shotgun (WGS) entry which is preliminary data.</text>
</comment>
<accession>A0AA86PM20</accession>
<evidence type="ECO:0000256" key="1">
    <source>
        <dbReference type="ARBA" id="ARBA00022614"/>
    </source>
</evidence>
<keyword evidence="2" id="KW-0677">Repeat</keyword>
<dbReference type="EMBL" id="CATOUU010000666">
    <property type="protein sequence ID" value="CAI9939618.1"/>
    <property type="molecule type" value="Genomic_DNA"/>
</dbReference>
<sequence length="392" mass="45314">MSLEFKSETIKELIIRLPYHKEYKCQNLISDYLELENLEVLSFQDGNQLINDCLYNLAKFKKLHTLDVSCNNVNLTYIHNSLSLTKLSMRLCRLKNIDQIMLLINLEELDLSANIDLDINPLCKVTSLIKLNISECNLKQIDQIGSLTNLEVLDISLNELLKIDSISQLINLKELIITQNTNIDIAPLQYLVGLIKLDLNSCGLRQLNALKPLTNLQILFLSFNDNIDITELQYLKNLTHLYLNKCDLASIYVLSPLTNLKKLIIGYNRIVHLNINFSRFTQLETLRVEGNRINDFTPIKNHDIFDEQRCYDISKQRTPSQEELRVASQMKLVESPNFQLIEIQKIRKTLKNKRNEFRNKINAVANNANSNNAKFISSVVRLFQQMDQSVSQ</sequence>
<reference evidence="4" key="1">
    <citation type="submission" date="2023-06" db="EMBL/GenBank/DDBJ databases">
        <authorList>
            <person name="Kurt Z."/>
        </authorList>
    </citation>
    <scope>NUCLEOTIDE SEQUENCE</scope>
</reference>
<dbReference type="AlphaFoldDB" id="A0AA86PM20"/>
<feature type="coiled-coil region" evidence="3">
    <location>
        <begin position="340"/>
        <end position="367"/>
    </location>
</feature>
<dbReference type="InterPro" id="IPR001611">
    <property type="entry name" value="Leu-rich_rpt"/>
</dbReference>
<proteinExistence type="predicted"/>
<dbReference type="PANTHER" id="PTHR46652">
    <property type="entry name" value="LEUCINE-RICH REPEAT AND IQ DOMAIN-CONTAINING PROTEIN 1-RELATED"/>
    <property type="match status" value="1"/>
</dbReference>
<dbReference type="EMBL" id="CAXDID020000246">
    <property type="protein sequence ID" value="CAL6063556.1"/>
    <property type="molecule type" value="Genomic_DNA"/>
</dbReference>
<keyword evidence="3" id="KW-0175">Coiled coil</keyword>
<evidence type="ECO:0000313" key="6">
    <source>
        <dbReference type="Proteomes" id="UP001642409"/>
    </source>
</evidence>
<dbReference type="InterPro" id="IPR050836">
    <property type="entry name" value="SDS22/Internalin_LRR"/>
</dbReference>
<keyword evidence="1" id="KW-0433">Leucine-rich repeat</keyword>
<evidence type="ECO:0000256" key="2">
    <source>
        <dbReference type="ARBA" id="ARBA00022737"/>
    </source>
</evidence>
<name>A0AA86PM20_9EUKA</name>
<dbReference type="InterPro" id="IPR032675">
    <property type="entry name" value="LRR_dom_sf"/>
</dbReference>
<dbReference type="Proteomes" id="UP001642409">
    <property type="component" value="Unassembled WGS sequence"/>
</dbReference>
<keyword evidence="6" id="KW-1185">Reference proteome</keyword>
<reference evidence="5 6" key="2">
    <citation type="submission" date="2024-07" db="EMBL/GenBank/DDBJ databases">
        <authorList>
            <person name="Akdeniz Z."/>
        </authorList>
    </citation>
    <scope>NUCLEOTIDE SEQUENCE [LARGE SCALE GENOMIC DNA]</scope>
</reference>
<evidence type="ECO:0000313" key="5">
    <source>
        <dbReference type="EMBL" id="CAL6063556.1"/>
    </source>
</evidence>
<evidence type="ECO:0000313" key="4">
    <source>
        <dbReference type="EMBL" id="CAI9939618.1"/>
    </source>
</evidence>
<protein>
    <submittedName>
        <fullName evidence="4">Leucine-rich repeat domain-containing protein</fullName>
    </submittedName>
    <submittedName>
        <fullName evidence="5">Leucine-rich_repeat domain-containing protein</fullName>
    </submittedName>
</protein>
<dbReference type="SUPFAM" id="SSF52058">
    <property type="entry name" value="L domain-like"/>
    <property type="match status" value="1"/>
</dbReference>
<dbReference type="PANTHER" id="PTHR46652:SF3">
    <property type="entry name" value="LEUCINE-RICH REPEAT-CONTAINING PROTEIN 9"/>
    <property type="match status" value="1"/>
</dbReference>
<organism evidence="4">
    <name type="scientific">Hexamita inflata</name>
    <dbReference type="NCBI Taxonomy" id="28002"/>
    <lineage>
        <taxon>Eukaryota</taxon>
        <taxon>Metamonada</taxon>
        <taxon>Diplomonadida</taxon>
        <taxon>Hexamitidae</taxon>
        <taxon>Hexamitinae</taxon>
        <taxon>Hexamita</taxon>
    </lineage>
</organism>
<evidence type="ECO:0000256" key="3">
    <source>
        <dbReference type="SAM" id="Coils"/>
    </source>
</evidence>
<dbReference type="Gene3D" id="3.80.10.10">
    <property type="entry name" value="Ribonuclease Inhibitor"/>
    <property type="match status" value="1"/>
</dbReference>
<gene>
    <name evidence="4" type="ORF">HINF_LOCUS27263</name>
    <name evidence="5" type="ORF">HINF_LOCUS50931</name>
</gene>
<dbReference type="PROSITE" id="PS51450">
    <property type="entry name" value="LRR"/>
    <property type="match status" value="2"/>
</dbReference>